<name>A0A813LFK0_POLGL</name>
<feature type="non-terminal residue" evidence="1">
    <location>
        <position position="1"/>
    </location>
</feature>
<dbReference type="PANTHER" id="PTHR32098:SF5">
    <property type="entry name" value="LYCOPENE BETA_EPSILON CYCLASE PROTEIN"/>
    <property type="match status" value="1"/>
</dbReference>
<accession>A0A813LFK0</accession>
<evidence type="ECO:0000313" key="2">
    <source>
        <dbReference type="Proteomes" id="UP000626109"/>
    </source>
</evidence>
<evidence type="ECO:0000313" key="1">
    <source>
        <dbReference type="EMBL" id="CAE8722992.1"/>
    </source>
</evidence>
<sequence length="103" mass="11144">RHLPRLRTAISEAVSLNLLSQANLALLNPYLPNLSLQWTMYRSIAQPPPSEPEFVNRMMGGILSAAARCGEDGLRKEGSDDANSARCLQLVGSSPYTGFVALS</sequence>
<organism evidence="1 2">
    <name type="scientific">Polarella glacialis</name>
    <name type="common">Dinoflagellate</name>
    <dbReference type="NCBI Taxonomy" id="89957"/>
    <lineage>
        <taxon>Eukaryota</taxon>
        <taxon>Sar</taxon>
        <taxon>Alveolata</taxon>
        <taxon>Dinophyceae</taxon>
        <taxon>Suessiales</taxon>
        <taxon>Suessiaceae</taxon>
        <taxon>Polarella</taxon>
    </lineage>
</organism>
<feature type="non-terminal residue" evidence="1">
    <location>
        <position position="103"/>
    </location>
</feature>
<dbReference type="PANTHER" id="PTHR32098">
    <property type="entry name" value="LYCOPENE BETA/EPSILON CYCLASE PROTEIN"/>
    <property type="match status" value="1"/>
</dbReference>
<comment type="caution">
    <text evidence="1">The sequence shown here is derived from an EMBL/GenBank/DDBJ whole genome shotgun (WGS) entry which is preliminary data.</text>
</comment>
<dbReference type="AlphaFoldDB" id="A0A813LFK0"/>
<dbReference type="Proteomes" id="UP000626109">
    <property type="component" value="Unassembled WGS sequence"/>
</dbReference>
<protein>
    <submittedName>
        <fullName evidence="1">Uncharacterized protein</fullName>
    </submittedName>
</protein>
<reference evidence="1" key="1">
    <citation type="submission" date="2021-02" db="EMBL/GenBank/DDBJ databases">
        <authorList>
            <person name="Dougan E. K."/>
            <person name="Rhodes N."/>
            <person name="Thang M."/>
            <person name="Chan C."/>
        </authorList>
    </citation>
    <scope>NUCLEOTIDE SEQUENCE</scope>
</reference>
<proteinExistence type="predicted"/>
<dbReference type="EMBL" id="CAJNNW010034516">
    <property type="protein sequence ID" value="CAE8722992.1"/>
    <property type="molecule type" value="Genomic_DNA"/>
</dbReference>
<gene>
    <name evidence="1" type="ORF">PGLA2088_LOCUS42869</name>
</gene>